<feature type="compositionally biased region" description="Acidic residues" evidence="1">
    <location>
        <begin position="140"/>
        <end position="150"/>
    </location>
</feature>
<feature type="compositionally biased region" description="Low complexity" evidence="1">
    <location>
        <begin position="161"/>
        <end position="180"/>
    </location>
</feature>
<feature type="non-terminal residue" evidence="2">
    <location>
        <position position="212"/>
    </location>
</feature>
<proteinExistence type="predicted"/>
<feature type="region of interest" description="Disordered" evidence="1">
    <location>
        <begin position="1"/>
        <end position="20"/>
    </location>
</feature>
<organism evidence="2">
    <name type="scientific">marine sediment metagenome</name>
    <dbReference type="NCBI Taxonomy" id="412755"/>
    <lineage>
        <taxon>unclassified sequences</taxon>
        <taxon>metagenomes</taxon>
        <taxon>ecological metagenomes</taxon>
    </lineage>
</organism>
<evidence type="ECO:0000313" key="2">
    <source>
        <dbReference type="EMBL" id="GAJ06084.1"/>
    </source>
</evidence>
<sequence length="212" mass="23105">MNIPSVPSASDEDAYEEAYVTQQKQDMEALADNFGNAAPQNVGRKRTRKPPATQVESESSAFRWLPASPPTSSVCNENLTATAEPVTKKARLSYVVNNAEDARERALMDDILNGEELPPQSSSVRSAYFNSSNESVPFSCDEEEEEEEEDIYRGGSPNMPSGWLGPGSNNSSGNGASNTGFQVNTDCCGDNPSLEYQEEVWCFGCQWVVRGP</sequence>
<feature type="region of interest" description="Disordered" evidence="1">
    <location>
        <begin position="35"/>
        <end position="76"/>
    </location>
</feature>
<feature type="region of interest" description="Disordered" evidence="1">
    <location>
        <begin position="114"/>
        <end position="184"/>
    </location>
</feature>
<reference evidence="2" key="1">
    <citation type="journal article" date="2014" name="Front. Microbiol.">
        <title>High frequency of phylogenetically diverse reductive dehalogenase-homologous genes in deep subseafloor sedimentary metagenomes.</title>
        <authorList>
            <person name="Kawai M."/>
            <person name="Futagami T."/>
            <person name="Toyoda A."/>
            <person name="Takaki Y."/>
            <person name="Nishi S."/>
            <person name="Hori S."/>
            <person name="Arai W."/>
            <person name="Tsubouchi T."/>
            <person name="Morono Y."/>
            <person name="Uchiyama I."/>
            <person name="Ito T."/>
            <person name="Fujiyama A."/>
            <person name="Inagaki F."/>
            <person name="Takami H."/>
        </authorList>
    </citation>
    <scope>NUCLEOTIDE SEQUENCE</scope>
    <source>
        <strain evidence="2">Expedition CK06-06</strain>
    </source>
</reference>
<feature type="compositionally biased region" description="Polar residues" evidence="1">
    <location>
        <begin position="119"/>
        <end position="136"/>
    </location>
</feature>
<protein>
    <submittedName>
        <fullName evidence="2">Uncharacterized protein</fullName>
    </submittedName>
</protein>
<dbReference type="EMBL" id="BARW01030452">
    <property type="protein sequence ID" value="GAJ06084.1"/>
    <property type="molecule type" value="Genomic_DNA"/>
</dbReference>
<gene>
    <name evidence="2" type="ORF">S12H4_48683</name>
</gene>
<dbReference type="AlphaFoldDB" id="X1TLF3"/>
<comment type="caution">
    <text evidence="2">The sequence shown here is derived from an EMBL/GenBank/DDBJ whole genome shotgun (WGS) entry which is preliminary data.</text>
</comment>
<evidence type="ECO:0000256" key="1">
    <source>
        <dbReference type="SAM" id="MobiDB-lite"/>
    </source>
</evidence>
<accession>X1TLF3</accession>
<name>X1TLF3_9ZZZZ</name>